<accession>A0A9Q0RTR7</accession>
<keyword evidence="3" id="KW-1185">Reference proteome</keyword>
<dbReference type="EMBL" id="WJQU01004607">
    <property type="protein sequence ID" value="KAJ6615096.1"/>
    <property type="molecule type" value="Genomic_DNA"/>
</dbReference>
<feature type="non-terminal residue" evidence="2">
    <location>
        <position position="132"/>
    </location>
</feature>
<name>A0A9Q0RTR7_9DIPT</name>
<feature type="compositionally biased region" description="Acidic residues" evidence="1">
    <location>
        <begin position="69"/>
        <end position="78"/>
    </location>
</feature>
<feature type="compositionally biased region" description="Acidic residues" evidence="1">
    <location>
        <begin position="120"/>
        <end position="132"/>
    </location>
</feature>
<comment type="caution">
    <text evidence="2">The sequence shown here is derived from an EMBL/GenBank/DDBJ whole genome shotgun (WGS) entry which is preliminary data.</text>
</comment>
<feature type="region of interest" description="Disordered" evidence="1">
    <location>
        <begin position="27"/>
        <end position="132"/>
    </location>
</feature>
<dbReference type="Proteomes" id="UP001151699">
    <property type="component" value="Unassembled WGS sequence"/>
</dbReference>
<evidence type="ECO:0000313" key="3">
    <source>
        <dbReference type="Proteomes" id="UP001151699"/>
    </source>
</evidence>
<dbReference type="AlphaFoldDB" id="A0A9Q0RTR7"/>
<sequence length="132" mass="14889">MSGNKRRHDSSLEESFAEAFDSFYNDPIDFNDTYSSDDQEYADPLGSDHELASNFYDDPLEFNDRVEDGVSDDDEDGSLGDGNYLEFNDPVEGDEFNFDESDDDDTNECFISESGSDSEGNSEDWEDSDDTD</sequence>
<evidence type="ECO:0000313" key="2">
    <source>
        <dbReference type="EMBL" id="KAJ6615096.1"/>
    </source>
</evidence>
<proteinExistence type="predicted"/>
<reference evidence="2" key="1">
    <citation type="submission" date="2022-07" db="EMBL/GenBank/DDBJ databases">
        <authorList>
            <person name="Trinca V."/>
            <person name="Uliana J.V.C."/>
            <person name="Torres T.T."/>
            <person name="Ward R.J."/>
            <person name="Monesi N."/>
        </authorList>
    </citation>
    <scope>NUCLEOTIDE SEQUENCE</scope>
    <source>
        <strain evidence="2">HSMRA1968</strain>
        <tissue evidence="2">Whole embryos</tissue>
    </source>
</reference>
<evidence type="ECO:0000256" key="1">
    <source>
        <dbReference type="SAM" id="MobiDB-lite"/>
    </source>
</evidence>
<protein>
    <submittedName>
        <fullName evidence="2">Uncharacterized protein</fullName>
    </submittedName>
</protein>
<organism evidence="2 3">
    <name type="scientific">Pseudolycoriella hygida</name>
    <dbReference type="NCBI Taxonomy" id="35572"/>
    <lineage>
        <taxon>Eukaryota</taxon>
        <taxon>Metazoa</taxon>
        <taxon>Ecdysozoa</taxon>
        <taxon>Arthropoda</taxon>
        <taxon>Hexapoda</taxon>
        <taxon>Insecta</taxon>
        <taxon>Pterygota</taxon>
        <taxon>Neoptera</taxon>
        <taxon>Endopterygota</taxon>
        <taxon>Diptera</taxon>
        <taxon>Nematocera</taxon>
        <taxon>Sciaroidea</taxon>
        <taxon>Sciaridae</taxon>
        <taxon>Pseudolycoriella</taxon>
    </lineage>
</organism>
<feature type="compositionally biased region" description="Acidic residues" evidence="1">
    <location>
        <begin position="89"/>
        <end position="107"/>
    </location>
</feature>
<gene>
    <name evidence="2" type="ORF">Bhyg_17594</name>
</gene>